<dbReference type="OrthoDB" id="9800498at2"/>
<keyword evidence="4" id="KW-1003">Cell membrane</keyword>
<evidence type="ECO:0000256" key="2">
    <source>
        <dbReference type="ARBA" id="ARBA00006228"/>
    </source>
</evidence>
<keyword evidence="3" id="KW-0050">Antiport</keyword>
<evidence type="ECO:0000313" key="9">
    <source>
        <dbReference type="EMBL" id="STO08775.1"/>
    </source>
</evidence>
<name>A0A377FWI4_9BACL</name>
<evidence type="ECO:0000256" key="5">
    <source>
        <dbReference type="ARBA" id="ARBA00022692"/>
    </source>
</evidence>
<accession>A0A377FWI4</accession>
<evidence type="ECO:0000256" key="4">
    <source>
        <dbReference type="ARBA" id="ARBA00022475"/>
    </source>
</evidence>
<evidence type="ECO:0000256" key="6">
    <source>
        <dbReference type="ARBA" id="ARBA00022989"/>
    </source>
</evidence>
<keyword evidence="3" id="KW-0813">Transport</keyword>
<sequence length="161" mass="18779">MAYQILINFFLAFIWMFLTGSFTTYGFLIGYLLGLLVIFMMRRFFRESGTSFYFTRVIKLFKLLLIFSRELVMANFEVLRLVLSPKLEIQPGIFRYETTLKSGWKISLLSMLISLTPGTLVVQVSQDSKILYIHALHMPDKEALKQDIYDNFESSIKEATE</sequence>
<comment type="subcellular location">
    <subcellularLocation>
        <location evidence="1">Cell membrane</location>
        <topology evidence="1">Multi-pass membrane protein</topology>
    </subcellularLocation>
</comment>
<dbReference type="PANTHER" id="PTHR34584">
    <property type="entry name" value="NA(+)/H(+) ANTIPORTER SUBUNIT E1"/>
    <property type="match status" value="1"/>
</dbReference>
<dbReference type="Proteomes" id="UP000254060">
    <property type="component" value="Unassembled WGS sequence"/>
</dbReference>
<keyword evidence="6 8" id="KW-1133">Transmembrane helix</keyword>
<dbReference type="PIRSF" id="PIRSF019239">
    <property type="entry name" value="MrpE"/>
    <property type="match status" value="1"/>
</dbReference>
<reference evidence="9 10" key="1">
    <citation type="submission" date="2018-06" db="EMBL/GenBank/DDBJ databases">
        <authorList>
            <consortium name="Pathogen Informatics"/>
            <person name="Doyle S."/>
        </authorList>
    </citation>
    <scope>NUCLEOTIDE SEQUENCE [LARGE SCALE GENOMIC DNA]</scope>
    <source>
        <strain evidence="9 10">NCTC13163</strain>
    </source>
</reference>
<dbReference type="GO" id="GO:0008324">
    <property type="term" value="F:monoatomic cation transmembrane transporter activity"/>
    <property type="evidence" value="ECO:0007669"/>
    <property type="project" value="InterPro"/>
</dbReference>
<dbReference type="GO" id="GO:0005886">
    <property type="term" value="C:plasma membrane"/>
    <property type="evidence" value="ECO:0007669"/>
    <property type="project" value="UniProtKB-SubCell"/>
</dbReference>
<evidence type="ECO:0000256" key="8">
    <source>
        <dbReference type="SAM" id="Phobius"/>
    </source>
</evidence>
<dbReference type="EMBL" id="UGGP01000001">
    <property type="protein sequence ID" value="STO08775.1"/>
    <property type="molecule type" value="Genomic_DNA"/>
</dbReference>
<dbReference type="InterPro" id="IPR002758">
    <property type="entry name" value="Cation_antiport_E"/>
</dbReference>
<evidence type="ECO:0000256" key="7">
    <source>
        <dbReference type="ARBA" id="ARBA00023136"/>
    </source>
</evidence>
<dbReference type="RefSeq" id="WP_024369815.1">
    <property type="nucleotide sequence ID" value="NZ_UGGP01000001.1"/>
</dbReference>
<comment type="similarity">
    <text evidence="2">Belongs to the CPA3 antiporters (TC 2.A.63) subunit E family.</text>
</comment>
<evidence type="ECO:0000313" key="10">
    <source>
        <dbReference type="Proteomes" id="UP000254060"/>
    </source>
</evidence>
<evidence type="ECO:0000256" key="1">
    <source>
        <dbReference type="ARBA" id="ARBA00004651"/>
    </source>
</evidence>
<organism evidence="9 10">
    <name type="scientific">Exiguobacterium aurantiacum</name>
    <dbReference type="NCBI Taxonomy" id="33987"/>
    <lineage>
        <taxon>Bacteria</taxon>
        <taxon>Bacillati</taxon>
        <taxon>Bacillota</taxon>
        <taxon>Bacilli</taxon>
        <taxon>Bacillales</taxon>
        <taxon>Bacillales Family XII. Incertae Sedis</taxon>
        <taxon>Exiguobacterium</taxon>
    </lineage>
</organism>
<dbReference type="STRING" id="1397694.GCA_000702585_02641"/>
<dbReference type="AlphaFoldDB" id="A0A377FWI4"/>
<dbReference type="GO" id="GO:0015297">
    <property type="term" value="F:antiporter activity"/>
    <property type="evidence" value="ECO:0007669"/>
    <property type="project" value="UniProtKB-KW"/>
</dbReference>
<evidence type="ECO:0000256" key="3">
    <source>
        <dbReference type="ARBA" id="ARBA00022449"/>
    </source>
</evidence>
<dbReference type="PANTHER" id="PTHR34584:SF1">
    <property type="entry name" value="NA(+)_H(+) ANTIPORTER SUBUNIT E1"/>
    <property type="match status" value="1"/>
</dbReference>
<keyword evidence="7 8" id="KW-0472">Membrane</keyword>
<protein>
    <submittedName>
        <fullName evidence="9">Multiple resistance and pH homeostasis protein E</fullName>
    </submittedName>
</protein>
<feature type="transmembrane region" description="Helical" evidence="8">
    <location>
        <begin position="6"/>
        <end position="39"/>
    </location>
</feature>
<gene>
    <name evidence="9" type="primary">mrpE_1</name>
    <name evidence="9" type="ORF">NCTC13163_02153</name>
</gene>
<dbReference type="Pfam" id="PF01899">
    <property type="entry name" value="MNHE"/>
    <property type="match status" value="1"/>
</dbReference>
<proteinExistence type="inferred from homology"/>
<keyword evidence="5 8" id="KW-0812">Transmembrane</keyword>